<evidence type="ECO:0000313" key="6">
    <source>
        <dbReference type="EMBL" id="CAA0134759.1"/>
    </source>
</evidence>
<dbReference type="PROSITE" id="PS52004">
    <property type="entry name" value="KS3_2"/>
    <property type="match status" value="1"/>
</dbReference>
<dbReference type="Gene3D" id="3.40.366.10">
    <property type="entry name" value="Malonyl-Coenzyme A Acyl Carrier Protein, domain 2"/>
    <property type="match status" value="1"/>
</dbReference>
<dbReference type="CDD" id="cd00833">
    <property type="entry name" value="PKS"/>
    <property type="match status" value="1"/>
</dbReference>
<dbReference type="AlphaFoldDB" id="A0A5S9R846"/>
<dbReference type="PANTHER" id="PTHR43775:SF37">
    <property type="entry name" value="SI:DKEY-61P9.11"/>
    <property type="match status" value="1"/>
</dbReference>
<dbReference type="GO" id="GO:0006633">
    <property type="term" value="P:fatty acid biosynthetic process"/>
    <property type="evidence" value="ECO:0007669"/>
    <property type="project" value="TreeGrafter"/>
</dbReference>
<dbReference type="InterPro" id="IPR014030">
    <property type="entry name" value="Ketoacyl_synth_N"/>
</dbReference>
<dbReference type="GO" id="GO:0004312">
    <property type="term" value="F:fatty acid synthase activity"/>
    <property type="evidence" value="ECO:0007669"/>
    <property type="project" value="TreeGrafter"/>
</dbReference>
<evidence type="ECO:0000256" key="1">
    <source>
        <dbReference type="ARBA" id="ARBA00022450"/>
    </source>
</evidence>
<evidence type="ECO:0000256" key="2">
    <source>
        <dbReference type="ARBA" id="ARBA00022553"/>
    </source>
</evidence>
<name>A0A5S9R846_MYCVN</name>
<dbReference type="InterPro" id="IPR020841">
    <property type="entry name" value="PKS_Beta-ketoAc_synthase_dom"/>
</dbReference>
<dbReference type="SUPFAM" id="SSF53901">
    <property type="entry name" value="Thiolase-like"/>
    <property type="match status" value="1"/>
</dbReference>
<dbReference type="PANTHER" id="PTHR43775">
    <property type="entry name" value="FATTY ACID SYNTHASE"/>
    <property type="match status" value="1"/>
</dbReference>
<reference evidence="6 7" key="1">
    <citation type="submission" date="2019-11" db="EMBL/GenBank/DDBJ databases">
        <authorList>
            <person name="Holert J."/>
        </authorList>
    </citation>
    <scope>NUCLEOTIDE SEQUENCE [LARGE SCALE GENOMIC DNA]</scope>
    <source>
        <strain evidence="6">BC8_1</strain>
    </source>
</reference>
<dbReference type="InterPro" id="IPR014043">
    <property type="entry name" value="Acyl_transferase_dom"/>
</dbReference>
<dbReference type="GO" id="GO:0004315">
    <property type="term" value="F:3-oxoacyl-[acyl-carrier-protein] synthase activity"/>
    <property type="evidence" value="ECO:0007669"/>
    <property type="project" value="UniProtKB-EC"/>
</dbReference>
<dbReference type="InterPro" id="IPR032821">
    <property type="entry name" value="PKS_assoc"/>
</dbReference>
<dbReference type="InterPro" id="IPR014031">
    <property type="entry name" value="Ketoacyl_synth_C"/>
</dbReference>
<dbReference type="SUPFAM" id="SSF52151">
    <property type="entry name" value="FabD/lysophospholipase-like"/>
    <property type="match status" value="1"/>
</dbReference>
<dbReference type="Gene3D" id="3.30.70.3290">
    <property type="match status" value="1"/>
</dbReference>
<keyword evidence="3" id="KW-0511">Multifunctional enzyme</keyword>
<keyword evidence="7" id="KW-1185">Reference proteome</keyword>
<evidence type="ECO:0000313" key="7">
    <source>
        <dbReference type="Proteomes" id="UP000430146"/>
    </source>
</evidence>
<proteinExistence type="predicted"/>
<accession>A0A5S9R846</accession>
<evidence type="ECO:0000256" key="3">
    <source>
        <dbReference type="ARBA" id="ARBA00023268"/>
    </source>
</evidence>
<dbReference type="Proteomes" id="UP000430146">
    <property type="component" value="Unassembled WGS sequence"/>
</dbReference>
<sequence length="932" mass="97021">MSTSRPHRTPSAGAGKRRLAELARGMIAKNEPIAVIGMACRFPGAESVGQFRDLLLHGIDAVGSVPSERWDADAYCAGTAGGRGKTPVRHGGFCSDFAAFDNELFTISPEEAERMDPQHRVLLEVGHETLASAGLSMESVAGTATGVYVGISTFDYYERFSAHDLGGLLGTGLAHSAAAGRLAYHFDLNGAAESIDTACSSALVAVHRACGALASGEVDAALAGGVNAMFSPSVHIAFSLAGMLAPDGRCKTFDDRADGYGRGEGCGLVMLKRLSDAQRDGDPVFALISGSAVNHNGRSHGMAAPNGPAQQAVIRRALQAAGTPPDDLGCVEAHGIGTLLGDAIEFNALASVISRRPPGQRVAVGSVKTNIGHLEASAGIAGLIKAVLEVQMNEVFPQLHFNRASRHLDLDANPLAIAEVRRPLPPGRSRIAVSSFGFSGTNAHMIVAPAPMTDAEPPSRADPFVLAFSARTTDELRHTAGRLARYLRATPSVDLAAVASHLRRLDARGSQRFACVASTATEAISALRRFSTGAAVEAGSWTGSVAKRPRIALLFTGEGSQYAGMATGLYQSDPLFSAAFDEVAELMATELDRPLPTLLSETPPVAEPWLTQPRYRQPAIFAIGYALAQSFGSRQLNPSVVLGCGVGELVASVVAGVIALPDAARLVCRRGALVHRAAADTAMVSVAASDEDLGDLAAAHGLAEVDVAVVYGPRSVVVSVPRSDLAKLSSLLSDRNIGYFEVAVSPPLQSPSGDAIAAFTEYASGLTFRAPRIPLVSNVSGARLQEMSASYVRGHLRRTVEFQLCLETVKAMDIDAVVELGPAPHLADFARCTLGPDIPIITTLRPGLDDDVALLRAAAQLYSLGVGIEREPHVSRASQAPRVSGSEPPPCSVFDRKVFLSTTTAVDPVQPVEPGAGAGSGGGNCLGGGSSL</sequence>
<keyword evidence="2" id="KW-0597">Phosphoprotein</keyword>
<gene>
    <name evidence="6" type="ORF">AELLOGFF_01843</name>
</gene>
<dbReference type="InterPro" id="IPR016035">
    <property type="entry name" value="Acyl_Trfase/lysoPLipase"/>
</dbReference>
<dbReference type="Pfam" id="PF16197">
    <property type="entry name" value="KAsynt_C_assoc"/>
    <property type="match status" value="1"/>
</dbReference>
<dbReference type="Gene3D" id="3.40.47.10">
    <property type="match status" value="1"/>
</dbReference>
<dbReference type="InterPro" id="IPR001227">
    <property type="entry name" value="Ac_transferase_dom_sf"/>
</dbReference>
<dbReference type="Pfam" id="PF02801">
    <property type="entry name" value="Ketoacyl-synt_C"/>
    <property type="match status" value="1"/>
</dbReference>
<dbReference type="SMART" id="SM00827">
    <property type="entry name" value="PKS_AT"/>
    <property type="match status" value="1"/>
</dbReference>
<protein>
    <submittedName>
        <fullName evidence="6">Phenolphthiocerol synthesis polyketide synthase type I Pks15/1</fullName>
        <ecNumber evidence="6">2.3.1.41</ecNumber>
    </submittedName>
</protein>
<organism evidence="6 7">
    <name type="scientific">Mycolicibacterium vanbaalenii</name>
    <name type="common">Mycobacterium vanbaalenii</name>
    <dbReference type="NCBI Taxonomy" id="110539"/>
    <lineage>
        <taxon>Bacteria</taxon>
        <taxon>Bacillati</taxon>
        <taxon>Actinomycetota</taxon>
        <taxon>Actinomycetes</taxon>
        <taxon>Mycobacteriales</taxon>
        <taxon>Mycobacteriaceae</taxon>
        <taxon>Mycolicibacterium</taxon>
    </lineage>
</organism>
<keyword evidence="6" id="KW-0012">Acyltransferase</keyword>
<feature type="compositionally biased region" description="Gly residues" evidence="4">
    <location>
        <begin position="916"/>
        <end position="932"/>
    </location>
</feature>
<keyword evidence="1" id="KW-0596">Phosphopantetheine</keyword>
<keyword evidence="6" id="KW-0808">Transferase</keyword>
<feature type="domain" description="Ketosynthase family 3 (KS3)" evidence="5">
    <location>
        <begin position="30"/>
        <end position="449"/>
    </location>
</feature>
<dbReference type="EMBL" id="CACSIP010000056">
    <property type="protein sequence ID" value="CAA0134759.1"/>
    <property type="molecule type" value="Genomic_DNA"/>
</dbReference>
<dbReference type="InterPro" id="IPR050091">
    <property type="entry name" value="PKS_NRPS_Biosynth_Enz"/>
</dbReference>
<evidence type="ECO:0000256" key="4">
    <source>
        <dbReference type="SAM" id="MobiDB-lite"/>
    </source>
</evidence>
<feature type="region of interest" description="Disordered" evidence="4">
    <location>
        <begin position="909"/>
        <end position="932"/>
    </location>
</feature>
<dbReference type="EC" id="2.3.1.41" evidence="6"/>
<dbReference type="InterPro" id="IPR016039">
    <property type="entry name" value="Thiolase-like"/>
</dbReference>
<dbReference type="Pfam" id="PF00698">
    <property type="entry name" value="Acyl_transf_1"/>
    <property type="match status" value="1"/>
</dbReference>
<dbReference type="Pfam" id="PF00109">
    <property type="entry name" value="ketoacyl-synt"/>
    <property type="match status" value="1"/>
</dbReference>
<dbReference type="SMART" id="SM00825">
    <property type="entry name" value="PKS_KS"/>
    <property type="match status" value="1"/>
</dbReference>
<dbReference type="Gene3D" id="3.30.70.250">
    <property type="entry name" value="Malonyl-CoA ACP transacylase, ACP-binding"/>
    <property type="match status" value="1"/>
</dbReference>
<evidence type="ECO:0000259" key="5">
    <source>
        <dbReference type="PROSITE" id="PS52004"/>
    </source>
</evidence>